<proteinExistence type="inferred from homology"/>
<evidence type="ECO:0000313" key="6">
    <source>
        <dbReference type="Proteomes" id="UP000289152"/>
    </source>
</evidence>
<dbReference type="SUPFAM" id="SSF51445">
    <property type="entry name" value="(Trans)glycosidases"/>
    <property type="match status" value="1"/>
</dbReference>
<dbReference type="Gene3D" id="3.20.20.70">
    <property type="entry name" value="Aldolase class I"/>
    <property type="match status" value="1"/>
</dbReference>
<protein>
    <recommendedName>
        <fullName evidence="7">Alpha-galactosidase</fullName>
    </recommendedName>
</protein>
<evidence type="ECO:0000256" key="4">
    <source>
        <dbReference type="ARBA" id="ARBA00049426"/>
    </source>
</evidence>
<gene>
    <name evidence="5" type="ORF">M231_07640</name>
</gene>
<evidence type="ECO:0008006" key="7">
    <source>
        <dbReference type="Google" id="ProtNLM"/>
    </source>
</evidence>
<organism evidence="5 6">
    <name type="scientific">Tremella mesenterica</name>
    <name type="common">Jelly fungus</name>
    <dbReference type="NCBI Taxonomy" id="5217"/>
    <lineage>
        <taxon>Eukaryota</taxon>
        <taxon>Fungi</taxon>
        <taxon>Dikarya</taxon>
        <taxon>Basidiomycota</taxon>
        <taxon>Agaricomycotina</taxon>
        <taxon>Tremellomycetes</taxon>
        <taxon>Tremellales</taxon>
        <taxon>Tremellaceae</taxon>
        <taxon>Tremella</taxon>
    </lineage>
</organism>
<comment type="catalytic activity">
    <reaction evidence="1">
        <text>Hydrolysis of terminal, non-reducing alpha-D-galactose residues in alpha-D-galactosides, including galactose oligosaccharides, galactomannans and galactolipids.</text>
        <dbReference type="EC" id="3.2.1.22"/>
    </reaction>
</comment>
<dbReference type="AlphaFoldDB" id="A0A4Q1B8K9"/>
<evidence type="ECO:0000256" key="3">
    <source>
        <dbReference type="ARBA" id="ARBA00023277"/>
    </source>
</evidence>
<dbReference type="EMBL" id="SDIL01000159">
    <property type="protein sequence ID" value="RXK35088.1"/>
    <property type="molecule type" value="Genomic_DNA"/>
</dbReference>
<keyword evidence="6" id="KW-1185">Reference proteome</keyword>
<dbReference type="InterPro" id="IPR013785">
    <property type="entry name" value="Aldolase_TIM"/>
</dbReference>
<accession>A0A4Q1B8K9</accession>
<comment type="caution">
    <text evidence="5">The sequence shown here is derived from an EMBL/GenBank/DDBJ whole genome shotgun (WGS) entry which is preliminary data.</text>
</comment>
<evidence type="ECO:0000256" key="2">
    <source>
        <dbReference type="ARBA" id="ARBA00007240"/>
    </source>
</evidence>
<dbReference type="Pfam" id="PF05691">
    <property type="entry name" value="Raffinose_syn"/>
    <property type="match status" value="1"/>
</dbReference>
<evidence type="ECO:0000256" key="1">
    <source>
        <dbReference type="ARBA" id="ARBA00001255"/>
    </source>
</evidence>
<dbReference type="Proteomes" id="UP000289152">
    <property type="component" value="Unassembled WGS sequence"/>
</dbReference>
<comment type="similarity">
    <text evidence="2">Belongs to the glycosyl hydrolases 36 family.</text>
</comment>
<dbReference type="VEuPathDB" id="FungiDB:TREMEDRAFT_58198"/>
<dbReference type="PANTHER" id="PTHR31268">
    <property type="match status" value="1"/>
</dbReference>
<dbReference type="InterPro" id="IPR008811">
    <property type="entry name" value="Glycosyl_hydrolases_36"/>
</dbReference>
<dbReference type="OrthoDB" id="4664297at2759"/>
<dbReference type="GO" id="GO:0004557">
    <property type="term" value="F:alpha-galactosidase activity"/>
    <property type="evidence" value="ECO:0007669"/>
    <property type="project" value="UniProtKB-EC"/>
</dbReference>
<dbReference type="GO" id="GO:0047274">
    <property type="term" value="F:galactinol-sucrose galactosyltransferase activity"/>
    <property type="evidence" value="ECO:0007669"/>
    <property type="project" value="UniProtKB-EC"/>
</dbReference>
<keyword evidence="3" id="KW-0119">Carbohydrate metabolism</keyword>
<dbReference type="PANTHER" id="PTHR31268:SF32">
    <property type="entry name" value="GALACTINOL--SUCROSE GALACTOSYLTRANSFERASE 2-RELATED"/>
    <property type="match status" value="1"/>
</dbReference>
<reference evidence="5 6" key="1">
    <citation type="submission" date="2016-06" db="EMBL/GenBank/DDBJ databases">
        <title>Evolution of pathogenesis and genome organization in the Tremellales.</title>
        <authorList>
            <person name="Cuomo C."/>
            <person name="Litvintseva A."/>
            <person name="Heitman J."/>
            <person name="Chen Y."/>
            <person name="Sun S."/>
            <person name="Springer D."/>
            <person name="Dromer F."/>
            <person name="Young S."/>
            <person name="Zeng Q."/>
            <person name="Chapman S."/>
            <person name="Gujja S."/>
            <person name="Saif S."/>
            <person name="Birren B."/>
        </authorList>
    </citation>
    <scope>NUCLEOTIDE SEQUENCE [LARGE SCALE GENOMIC DNA]</scope>
    <source>
        <strain evidence="5 6">ATCC 28783</strain>
    </source>
</reference>
<comment type="catalytic activity">
    <reaction evidence="4">
        <text>alpha-D-galactosyl-(1-&gt;3)-1D-myo-inositol + sucrose = raffinose + myo-inositol</text>
        <dbReference type="Rhea" id="RHEA:20161"/>
        <dbReference type="ChEBI" id="CHEBI:16634"/>
        <dbReference type="ChEBI" id="CHEBI:17268"/>
        <dbReference type="ChEBI" id="CHEBI:17505"/>
        <dbReference type="ChEBI" id="CHEBI:17992"/>
        <dbReference type="EC" id="2.4.1.82"/>
    </reaction>
</comment>
<evidence type="ECO:0000313" key="5">
    <source>
        <dbReference type="EMBL" id="RXK35088.1"/>
    </source>
</evidence>
<sequence>MITHIVPLVLKEEREDLRAALDIPFAPDLSQWKTLSLVRVKPTWVQADLYPSLRDHPELASSLLLLKSPEWDRTLAIYPLGTLGVNCNLIVDHGRPTANVRRITSQGEHKAYVVCALSDGRWEERRVVKVAVEEARRLVGGQVKTAHTGDLWDELGVCTWESFGGSSRTPDRPTKQMLLDLVPTHPVKTFLIDDGWQDTRKIILPSGSVKSTLYSFGPWEGMGAPMVDVISSLRAKGMREVGVWITLQGYWYGIDRDSPLRLKYDCRPFRTYDKSQKRGGIHIPLAPGEGTQWVPSPEKAGQFWEDWFWEIKAWGVGFLKVDNQADYDQITGPGSSETQQAMWSGMLSAVDKVWGGMDRVIMCMAHNDRLLNGPGGLDFARPPGNLVFRNSDDFNLQYEYAHPDFVHWNIHNTILTSHLSLIPDFDMFASNPPSTWPLYHALLRCLSPGPMLLSDTPDTQTNMSLISRMTAEDVSGTRKIVKAPTAARALAGRWHWDNLRGDHDGPALMAGTSFPDACGAMIGVWNGRNPSSGAWAKDQLSRQDVGDALDLEGDIKGEYALWSMSFSKENIWKVALVSSDECRGMPLSLDLKPGECEAVVIARTWEVGGEKVAVVGMLDKLIPLTGIRVTLQEDFLTVKCQFASEPLSVLVFEEAPNWSRLYSKLHFDLPRSTFATELTRLRDDLWLVTVTS</sequence>
<name>A0A4Q1B8K9_TREME</name>
<dbReference type="InParanoid" id="A0A4Q1B8K9"/>
<dbReference type="InterPro" id="IPR017853">
    <property type="entry name" value="GH"/>
</dbReference>